<name>A6G493_9BACT</name>
<organism evidence="1 2">
    <name type="scientific">Plesiocystis pacifica SIR-1</name>
    <dbReference type="NCBI Taxonomy" id="391625"/>
    <lineage>
        <taxon>Bacteria</taxon>
        <taxon>Pseudomonadati</taxon>
        <taxon>Myxococcota</taxon>
        <taxon>Polyangia</taxon>
        <taxon>Nannocystales</taxon>
        <taxon>Nannocystaceae</taxon>
        <taxon>Plesiocystis</taxon>
    </lineage>
</organism>
<gene>
    <name evidence="1" type="ORF">PPSIR1_02646</name>
</gene>
<evidence type="ECO:0000313" key="1">
    <source>
        <dbReference type="EMBL" id="EDM79416.1"/>
    </source>
</evidence>
<protein>
    <submittedName>
        <fullName evidence="1">Uncharacterized protein</fullName>
    </submittedName>
</protein>
<evidence type="ECO:0000313" key="2">
    <source>
        <dbReference type="Proteomes" id="UP000005801"/>
    </source>
</evidence>
<proteinExistence type="predicted"/>
<comment type="caution">
    <text evidence="1">The sequence shown here is derived from an EMBL/GenBank/DDBJ whole genome shotgun (WGS) entry which is preliminary data.</text>
</comment>
<dbReference type="EMBL" id="ABCS01000020">
    <property type="protein sequence ID" value="EDM79416.1"/>
    <property type="molecule type" value="Genomic_DNA"/>
</dbReference>
<keyword evidence="2" id="KW-1185">Reference proteome</keyword>
<accession>A6G493</accession>
<sequence>MRACPQMLAHTLYKAGLLRGGSIELVDVREEEPYG</sequence>
<dbReference type="AlphaFoldDB" id="A6G493"/>
<dbReference type="Proteomes" id="UP000005801">
    <property type="component" value="Unassembled WGS sequence"/>
</dbReference>
<reference evidence="1 2" key="1">
    <citation type="submission" date="2007-06" db="EMBL/GenBank/DDBJ databases">
        <authorList>
            <person name="Shimkets L."/>
            <person name="Ferriera S."/>
            <person name="Johnson J."/>
            <person name="Kravitz S."/>
            <person name="Beeson K."/>
            <person name="Sutton G."/>
            <person name="Rogers Y.-H."/>
            <person name="Friedman R."/>
            <person name="Frazier M."/>
            <person name="Venter J.C."/>
        </authorList>
    </citation>
    <scope>NUCLEOTIDE SEQUENCE [LARGE SCALE GENOMIC DNA]</scope>
    <source>
        <strain evidence="1 2">SIR-1</strain>
    </source>
</reference>